<evidence type="ECO:0000313" key="3">
    <source>
        <dbReference type="Proteomes" id="UP000307440"/>
    </source>
</evidence>
<gene>
    <name evidence="2" type="ORF">FA15DRAFT_670768</name>
</gene>
<keyword evidence="2" id="KW-0808">Transferase</keyword>
<evidence type="ECO:0000259" key="1">
    <source>
        <dbReference type="Pfam" id="PF13302"/>
    </source>
</evidence>
<keyword evidence="3" id="KW-1185">Reference proteome</keyword>
<sequence>MAELILFSPDNRVKLVPPSSEHDEDVAILRSDPVSLRYLRFMQPITAAGVAERRETRGKDPRILDFNVLYLDDQTSNWRVVGCTGIFSIDDMQGSCETGILLSSSVHGKGLATSVLYTLLKYVFEERGLYRTTFETAEDNAPMSGWLDRVGARREALRLEAWTDGSGGRTNVLSYAMLAREWREKVKSVLEGRMRLGDDVPHTTQ</sequence>
<organism evidence="2 3">
    <name type="scientific">Coprinopsis marcescibilis</name>
    <name type="common">Agaric fungus</name>
    <name type="synonym">Psathyrella marcescibilis</name>
    <dbReference type="NCBI Taxonomy" id="230819"/>
    <lineage>
        <taxon>Eukaryota</taxon>
        <taxon>Fungi</taxon>
        <taxon>Dikarya</taxon>
        <taxon>Basidiomycota</taxon>
        <taxon>Agaricomycotina</taxon>
        <taxon>Agaricomycetes</taxon>
        <taxon>Agaricomycetidae</taxon>
        <taxon>Agaricales</taxon>
        <taxon>Agaricineae</taxon>
        <taxon>Psathyrellaceae</taxon>
        <taxon>Coprinopsis</taxon>
    </lineage>
</organism>
<evidence type="ECO:0000313" key="2">
    <source>
        <dbReference type="EMBL" id="TFK23158.1"/>
    </source>
</evidence>
<dbReference type="PANTHER" id="PTHR43610">
    <property type="entry name" value="BLL6696 PROTEIN"/>
    <property type="match status" value="1"/>
</dbReference>
<dbReference type="OrthoDB" id="64477at2759"/>
<feature type="domain" description="N-acetyltransferase" evidence="1">
    <location>
        <begin position="12"/>
        <end position="152"/>
    </location>
</feature>
<protein>
    <submittedName>
        <fullName evidence="2">Acyl-CoA N-acyltransferase</fullName>
    </submittedName>
</protein>
<dbReference type="GO" id="GO:0016747">
    <property type="term" value="F:acyltransferase activity, transferring groups other than amino-acyl groups"/>
    <property type="evidence" value="ECO:0007669"/>
    <property type="project" value="InterPro"/>
</dbReference>
<dbReference type="SUPFAM" id="SSF55729">
    <property type="entry name" value="Acyl-CoA N-acyltransferases (Nat)"/>
    <property type="match status" value="1"/>
</dbReference>
<dbReference type="InterPro" id="IPR016181">
    <property type="entry name" value="Acyl_CoA_acyltransferase"/>
</dbReference>
<dbReference type="STRING" id="230819.A0A5C3L4L9"/>
<dbReference type="AlphaFoldDB" id="A0A5C3L4L9"/>
<proteinExistence type="predicted"/>
<dbReference type="Proteomes" id="UP000307440">
    <property type="component" value="Unassembled WGS sequence"/>
</dbReference>
<dbReference type="Pfam" id="PF13302">
    <property type="entry name" value="Acetyltransf_3"/>
    <property type="match status" value="1"/>
</dbReference>
<dbReference type="PANTHER" id="PTHR43610:SF1">
    <property type="entry name" value="N-ACETYLTRANSFERASE DOMAIN-CONTAINING PROTEIN"/>
    <property type="match status" value="1"/>
</dbReference>
<dbReference type="EMBL" id="ML210224">
    <property type="protein sequence ID" value="TFK23158.1"/>
    <property type="molecule type" value="Genomic_DNA"/>
</dbReference>
<accession>A0A5C3L4L9</accession>
<keyword evidence="2" id="KW-0012">Acyltransferase</keyword>
<dbReference type="Gene3D" id="3.40.630.30">
    <property type="match status" value="1"/>
</dbReference>
<name>A0A5C3L4L9_COPMA</name>
<reference evidence="2 3" key="1">
    <citation type="journal article" date="2019" name="Nat. Ecol. Evol.">
        <title>Megaphylogeny resolves global patterns of mushroom evolution.</title>
        <authorList>
            <person name="Varga T."/>
            <person name="Krizsan K."/>
            <person name="Foldi C."/>
            <person name="Dima B."/>
            <person name="Sanchez-Garcia M."/>
            <person name="Sanchez-Ramirez S."/>
            <person name="Szollosi G.J."/>
            <person name="Szarkandi J.G."/>
            <person name="Papp V."/>
            <person name="Albert L."/>
            <person name="Andreopoulos W."/>
            <person name="Angelini C."/>
            <person name="Antonin V."/>
            <person name="Barry K.W."/>
            <person name="Bougher N.L."/>
            <person name="Buchanan P."/>
            <person name="Buyck B."/>
            <person name="Bense V."/>
            <person name="Catcheside P."/>
            <person name="Chovatia M."/>
            <person name="Cooper J."/>
            <person name="Damon W."/>
            <person name="Desjardin D."/>
            <person name="Finy P."/>
            <person name="Geml J."/>
            <person name="Haridas S."/>
            <person name="Hughes K."/>
            <person name="Justo A."/>
            <person name="Karasinski D."/>
            <person name="Kautmanova I."/>
            <person name="Kiss B."/>
            <person name="Kocsube S."/>
            <person name="Kotiranta H."/>
            <person name="LaButti K.M."/>
            <person name="Lechner B.E."/>
            <person name="Liimatainen K."/>
            <person name="Lipzen A."/>
            <person name="Lukacs Z."/>
            <person name="Mihaltcheva S."/>
            <person name="Morgado L.N."/>
            <person name="Niskanen T."/>
            <person name="Noordeloos M.E."/>
            <person name="Ohm R.A."/>
            <person name="Ortiz-Santana B."/>
            <person name="Ovrebo C."/>
            <person name="Racz N."/>
            <person name="Riley R."/>
            <person name="Savchenko A."/>
            <person name="Shiryaev A."/>
            <person name="Soop K."/>
            <person name="Spirin V."/>
            <person name="Szebenyi C."/>
            <person name="Tomsovsky M."/>
            <person name="Tulloss R.E."/>
            <person name="Uehling J."/>
            <person name="Grigoriev I.V."/>
            <person name="Vagvolgyi C."/>
            <person name="Papp T."/>
            <person name="Martin F.M."/>
            <person name="Miettinen O."/>
            <person name="Hibbett D.S."/>
            <person name="Nagy L.G."/>
        </authorList>
    </citation>
    <scope>NUCLEOTIDE SEQUENCE [LARGE SCALE GENOMIC DNA]</scope>
    <source>
        <strain evidence="2 3">CBS 121175</strain>
    </source>
</reference>
<dbReference type="InterPro" id="IPR000182">
    <property type="entry name" value="GNAT_dom"/>
</dbReference>